<dbReference type="EMBL" id="GL385400">
    <property type="protein sequence ID" value="EJT71390.1"/>
    <property type="molecule type" value="Genomic_DNA"/>
</dbReference>
<keyword evidence="4" id="KW-1185">Reference proteome</keyword>
<protein>
    <submittedName>
        <fullName evidence="2 3">Uncharacterized protein</fullName>
    </submittedName>
</protein>
<dbReference type="VEuPathDB" id="FungiDB:GGTG_10649"/>
<dbReference type="GeneID" id="20351107"/>
<gene>
    <name evidence="3" type="primary">20351107</name>
    <name evidence="2" type="ORF">GGTG_10649</name>
</gene>
<feature type="signal peptide" evidence="1">
    <location>
        <begin position="1"/>
        <end position="19"/>
    </location>
</feature>
<evidence type="ECO:0000313" key="2">
    <source>
        <dbReference type="EMBL" id="EJT71390.1"/>
    </source>
</evidence>
<organism evidence="2">
    <name type="scientific">Gaeumannomyces tritici (strain R3-111a-1)</name>
    <name type="common">Wheat and barley take-all root rot fungus</name>
    <name type="synonym">Gaeumannomyces graminis var. tritici</name>
    <dbReference type="NCBI Taxonomy" id="644352"/>
    <lineage>
        <taxon>Eukaryota</taxon>
        <taxon>Fungi</taxon>
        <taxon>Dikarya</taxon>
        <taxon>Ascomycota</taxon>
        <taxon>Pezizomycotina</taxon>
        <taxon>Sordariomycetes</taxon>
        <taxon>Sordariomycetidae</taxon>
        <taxon>Magnaporthales</taxon>
        <taxon>Magnaporthaceae</taxon>
        <taxon>Gaeumannomyces</taxon>
    </lineage>
</organism>
<dbReference type="Proteomes" id="UP000006039">
    <property type="component" value="Unassembled WGS sequence"/>
</dbReference>
<reference evidence="4" key="1">
    <citation type="submission" date="2010-07" db="EMBL/GenBank/DDBJ databases">
        <title>The genome sequence of Gaeumannomyces graminis var. tritici strain R3-111a-1.</title>
        <authorList>
            <consortium name="The Broad Institute Genome Sequencing Platform"/>
            <person name="Ma L.-J."/>
            <person name="Dead R."/>
            <person name="Young S."/>
            <person name="Zeng Q."/>
            <person name="Koehrsen M."/>
            <person name="Alvarado L."/>
            <person name="Berlin A."/>
            <person name="Chapman S.B."/>
            <person name="Chen Z."/>
            <person name="Freedman E."/>
            <person name="Gellesch M."/>
            <person name="Goldberg J."/>
            <person name="Griggs A."/>
            <person name="Gujja S."/>
            <person name="Heilman E.R."/>
            <person name="Heiman D."/>
            <person name="Hepburn T."/>
            <person name="Howarth C."/>
            <person name="Jen D."/>
            <person name="Larson L."/>
            <person name="Mehta T."/>
            <person name="Neiman D."/>
            <person name="Pearson M."/>
            <person name="Roberts A."/>
            <person name="Saif S."/>
            <person name="Shea T."/>
            <person name="Shenoy N."/>
            <person name="Sisk P."/>
            <person name="Stolte C."/>
            <person name="Sykes S."/>
            <person name="Walk T."/>
            <person name="White J."/>
            <person name="Yandava C."/>
            <person name="Haas B."/>
            <person name="Nusbaum C."/>
            <person name="Birren B."/>
        </authorList>
    </citation>
    <scope>NUCLEOTIDE SEQUENCE [LARGE SCALE GENOMIC DNA]</scope>
    <source>
        <strain evidence="4">R3-111a-1</strain>
    </source>
</reference>
<dbReference type="HOGENOM" id="CLU_1224984_0_0_1"/>
<evidence type="ECO:0000256" key="1">
    <source>
        <dbReference type="SAM" id="SignalP"/>
    </source>
</evidence>
<evidence type="ECO:0000313" key="3">
    <source>
        <dbReference type="EnsemblFungi" id="EJT71390"/>
    </source>
</evidence>
<keyword evidence="1" id="KW-0732">Signal</keyword>
<reference evidence="2" key="2">
    <citation type="submission" date="2010-07" db="EMBL/GenBank/DDBJ databases">
        <authorList>
            <consortium name="The Broad Institute Genome Sequencing Platform"/>
            <consortium name="Broad Institute Genome Sequencing Center for Infectious Disease"/>
            <person name="Ma L.-J."/>
            <person name="Dead R."/>
            <person name="Young S."/>
            <person name="Zeng Q."/>
            <person name="Koehrsen M."/>
            <person name="Alvarado L."/>
            <person name="Berlin A."/>
            <person name="Chapman S.B."/>
            <person name="Chen Z."/>
            <person name="Freedman E."/>
            <person name="Gellesch M."/>
            <person name="Goldberg J."/>
            <person name="Griggs A."/>
            <person name="Gujja S."/>
            <person name="Heilman E.R."/>
            <person name="Heiman D."/>
            <person name="Hepburn T."/>
            <person name="Howarth C."/>
            <person name="Jen D."/>
            <person name="Larson L."/>
            <person name="Mehta T."/>
            <person name="Neiman D."/>
            <person name="Pearson M."/>
            <person name="Roberts A."/>
            <person name="Saif S."/>
            <person name="Shea T."/>
            <person name="Shenoy N."/>
            <person name="Sisk P."/>
            <person name="Stolte C."/>
            <person name="Sykes S."/>
            <person name="Walk T."/>
            <person name="White J."/>
            <person name="Yandava C."/>
            <person name="Haas B."/>
            <person name="Nusbaum C."/>
            <person name="Birren B."/>
        </authorList>
    </citation>
    <scope>NUCLEOTIDE SEQUENCE</scope>
    <source>
        <strain evidence="2">R3-111a-1</strain>
    </source>
</reference>
<dbReference type="eggNOG" id="ENOG502RMUU">
    <property type="taxonomic scope" value="Eukaryota"/>
</dbReference>
<feature type="chain" id="PRO_5015095178" evidence="1">
    <location>
        <begin position="20"/>
        <end position="226"/>
    </location>
</feature>
<name>J3PAX4_GAET3</name>
<reference evidence="2" key="3">
    <citation type="submission" date="2010-09" db="EMBL/GenBank/DDBJ databases">
        <title>Annotation of Gaeumannomyces graminis var. tritici R3-111a-1.</title>
        <authorList>
            <consortium name="The Broad Institute Genome Sequencing Platform"/>
            <person name="Ma L.-J."/>
            <person name="Dead R."/>
            <person name="Young S.K."/>
            <person name="Zeng Q."/>
            <person name="Gargeya S."/>
            <person name="Fitzgerald M."/>
            <person name="Haas B."/>
            <person name="Abouelleil A."/>
            <person name="Alvarado L."/>
            <person name="Arachchi H.M."/>
            <person name="Berlin A."/>
            <person name="Brown A."/>
            <person name="Chapman S.B."/>
            <person name="Chen Z."/>
            <person name="Dunbar C."/>
            <person name="Freedman E."/>
            <person name="Gearin G."/>
            <person name="Gellesch M."/>
            <person name="Goldberg J."/>
            <person name="Griggs A."/>
            <person name="Gujja S."/>
            <person name="Heiman D."/>
            <person name="Howarth C."/>
            <person name="Larson L."/>
            <person name="Lui A."/>
            <person name="MacDonald P.J.P."/>
            <person name="Mehta T."/>
            <person name="Montmayeur A."/>
            <person name="Murphy C."/>
            <person name="Neiman D."/>
            <person name="Pearson M."/>
            <person name="Priest M."/>
            <person name="Roberts A."/>
            <person name="Saif S."/>
            <person name="Shea T."/>
            <person name="Shenoy N."/>
            <person name="Sisk P."/>
            <person name="Stolte C."/>
            <person name="Sykes S."/>
            <person name="Yandava C."/>
            <person name="Wortman J."/>
            <person name="Nusbaum C."/>
            <person name="Birren B."/>
        </authorList>
    </citation>
    <scope>NUCLEOTIDE SEQUENCE</scope>
    <source>
        <strain evidence="2">R3-111a-1</strain>
    </source>
</reference>
<accession>J3PAX4</accession>
<sequence>MRLNAKLLLLQAILGSASAQRTTASTTESVKGATTSVWFVPAGPLTSLPPMMTATVRGHSIATTYYMTQPGQVPFNQRGYLRDWWDDVRVIDMLANDTPTNQRIAYEIGYAGASSHNGELMATQQFGMKATCFLDTARSSATCTGAWSSTHSSKDDSITTTATTSGTFTPGSIRATQVPVVIVEGTIPQGPISTRPTAGAGLPRATQNAALAGGAAVLAGGALLLA</sequence>
<proteinExistence type="predicted"/>
<dbReference type="OrthoDB" id="10508183at2759"/>
<dbReference type="RefSeq" id="XP_009226787.1">
    <property type="nucleotide sequence ID" value="XM_009228523.1"/>
</dbReference>
<reference evidence="3" key="4">
    <citation type="journal article" date="2015" name="G3 (Bethesda)">
        <title>Genome sequences of three phytopathogenic species of the Magnaporthaceae family of fungi.</title>
        <authorList>
            <person name="Okagaki L.H."/>
            <person name="Nunes C.C."/>
            <person name="Sailsbery J."/>
            <person name="Clay B."/>
            <person name="Brown D."/>
            <person name="John T."/>
            <person name="Oh Y."/>
            <person name="Young N."/>
            <person name="Fitzgerald M."/>
            <person name="Haas B.J."/>
            <person name="Zeng Q."/>
            <person name="Young S."/>
            <person name="Adiconis X."/>
            <person name="Fan L."/>
            <person name="Levin J.Z."/>
            <person name="Mitchell T.K."/>
            <person name="Okubara P.A."/>
            <person name="Farman M.L."/>
            <person name="Kohn L.M."/>
            <person name="Birren B."/>
            <person name="Ma L.-J."/>
            <person name="Dean R.A."/>
        </authorList>
    </citation>
    <scope>NUCLEOTIDE SEQUENCE</scope>
    <source>
        <strain evidence="3">R3-111a-1</strain>
    </source>
</reference>
<evidence type="ECO:0000313" key="4">
    <source>
        <dbReference type="Proteomes" id="UP000006039"/>
    </source>
</evidence>
<dbReference type="AlphaFoldDB" id="J3PAX4"/>
<dbReference type="EnsemblFungi" id="EJT71390">
    <property type="protein sequence ID" value="EJT71390"/>
    <property type="gene ID" value="GGTG_10649"/>
</dbReference>
<reference evidence="3" key="5">
    <citation type="submission" date="2018-04" db="UniProtKB">
        <authorList>
            <consortium name="EnsemblFungi"/>
        </authorList>
    </citation>
    <scope>IDENTIFICATION</scope>
    <source>
        <strain evidence="3">R3-111a-1</strain>
    </source>
</reference>